<feature type="chain" id="PRO_5046937139" evidence="1">
    <location>
        <begin position="21"/>
        <end position="393"/>
    </location>
</feature>
<dbReference type="SUPFAM" id="SSF56601">
    <property type="entry name" value="beta-lactamase/transpeptidase-like"/>
    <property type="match status" value="1"/>
</dbReference>
<feature type="domain" description="Beta-lactamase-related" evidence="2">
    <location>
        <begin position="27"/>
        <end position="381"/>
    </location>
</feature>
<dbReference type="InterPro" id="IPR050789">
    <property type="entry name" value="Diverse_Enzym_Activities"/>
</dbReference>
<sequence>MRPSLAFVFALIALASPARAADPRVADSLQPFVEKNQLAGAVVLVASPDKVLTVETVGFADRETKTAMKPDNLFWIASMTKPMTAAALMMLVDEGKVALDDPVEKYLPEFKPQWMIAFQDKDAVLLKKPTRVPTVRDCLRHTSGMPFVSALESPTIDKLLLKDAVGSYAITPLQYEPGTKYVYSNAGINTAGRIIEVASGLSYEDFMAKRLFAPLGMTETTWRPTSEQQKRLAKTYRPGKDGKGLEAMPISPLAYPLGDPTRHPCPGGGLFSTAKDVAAFGQMILRGGMYGEKRLLSEASIRAMTGTQTNTLLDKAKGESGYGLGLSTTRKAKADGPAVAGPCGHGGAFATNVWINPDSKLVTVYMVQHAGFPGDGGKARPAFEKAAADIFGK</sequence>
<gene>
    <name evidence="3" type="ORF">J8F10_11610</name>
</gene>
<name>A0ABS5BQK6_9BACT</name>
<evidence type="ECO:0000259" key="2">
    <source>
        <dbReference type="Pfam" id="PF00144"/>
    </source>
</evidence>
<proteinExistence type="predicted"/>
<protein>
    <submittedName>
        <fullName evidence="3">Beta-lactamase family protein</fullName>
    </submittedName>
</protein>
<reference evidence="3 4" key="1">
    <citation type="submission" date="2021-04" db="EMBL/GenBank/DDBJ databases">
        <authorList>
            <person name="Ivanova A."/>
        </authorList>
    </citation>
    <scope>NUCLEOTIDE SEQUENCE [LARGE SCALE GENOMIC DNA]</scope>
    <source>
        <strain evidence="3 4">G18</strain>
    </source>
</reference>
<comment type="caution">
    <text evidence="3">The sequence shown here is derived from an EMBL/GenBank/DDBJ whole genome shotgun (WGS) entry which is preliminary data.</text>
</comment>
<feature type="signal peptide" evidence="1">
    <location>
        <begin position="1"/>
        <end position="20"/>
    </location>
</feature>
<keyword evidence="1" id="KW-0732">Signal</keyword>
<dbReference type="InterPro" id="IPR001466">
    <property type="entry name" value="Beta-lactam-related"/>
</dbReference>
<dbReference type="PANTHER" id="PTHR43283:SF3">
    <property type="entry name" value="BETA-LACTAMASE FAMILY PROTEIN (AFU_ORTHOLOGUE AFUA_5G07500)"/>
    <property type="match status" value="1"/>
</dbReference>
<evidence type="ECO:0000256" key="1">
    <source>
        <dbReference type="SAM" id="SignalP"/>
    </source>
</evidence>
<keyword evidence="4" id="KW-1185">Reference proteome</keyword>
<dbReference type="Gene3D" id="3.40.710.10">
    <property type="entry name" value="DD-peptidase/beta-lactamase superfamily"/>
    <property type="match status" value="1"/>
</dbReference>
<dbReference type="RefSeq" id="WP_210653982.1">
    <property type="nucleotide sequence ID" value="NZ_JAGKQQ010000001.1"/>
</dbReference>
<dbReference type="InterPro" id="IPR012338">
    <property type="entry name" value="Beta-lactam/transpept-like"/>
</dbReference>
<dbReference type="Pfam" id="PF00144">
    <property type="entry name" value="Beta-lactamase"/>
    <property type="match status" value="1"/>
</dbReference>
<dbReference type="PANTHER" id="PTHR43283">
    <property type="entry name" value="BETA-LACTAMASE-RELATED"/>
    <property type="match status" value="1"/>
</dbReference>
<dbReference type="Proteomes" id="UP000676565">
    <property type="component" value="Unassembled WGS sequence"/>
</dbReference>
<organism evidence="3 4">
    <name type="scientific">Gemmata palustris</name>
    <dbReference type="NCBI Taxonomy" id="2822762"/>
    <lineage>
        <taxon>Bacteria</taxon>
        <taxon>Pseudomonadati</taxon>
        <taxon>Planctomycetota</taxon>
        <taxon>Planctomycetia</taxon>
        <taxon>Gemmatales</taxon>
        <taxon>Gemmataceae</taxon>
        <taxon>Gemmata</taxon>
    </lineage>
</organism>
<dbReference type="EMBL" id="JAGKQQ010000001">
    <property type="protein sequence ID" value="MBP3955931.1"/>
    <property type="molecule type" value="Genomic_DNA"/>
</dbReference>
<evidence type="ECO:0000313" key="3">
    <source>
        <dbReference type="EMBL" id="MBP3955931.1"/>
    </source>
</evidence>
<accession>A0ABS5BQK6</accession>
<evidence type="ECO:0000313" key="4">
    <source>
        <dbReference type="Proteomes" id="UP000676565"/>
    </source>
</evidence>